<dbReference type="EMBL" id="RZNC01000001">
    <property type="protein sequence ID" value="RWZ68632.1"/>
    <property type="molecule type" value="Genomic_DNA"/>
</dbReference>
<organism evidence="1 2">
    <name type="scientific">Labedella populi</name>
    <dbReference type="NCBI Taxonomy" id="2498850"/>
    <lineage>
        <taxon>Bacteria</taxon>
        <taxon>Bacillati</taxon>
        <taxon>Actinomycetota</taxon>
        <taxon>Actinomycetes</taxon>
        <taxon>Micrococcales</taxon>
        <taxon>Microbacteriaceae</taxon>
        <taxon>Labedella</taxon>
    </lineage>
</organism>
<dbReference type="RefSeq" id="WP_128497897.1">
    <property type="nucleotide sequence ID" value="NZ_RZNC01000001.1"/>
</dbReference>
<name>A0A3S3ZX87_9MICO</name>
<keyword evidence="2" id="KW-1185">Reference proteome</keyword>
<gene>
    <name evidence="1" type="ORF">ELQ92_05380</name>
</gene>
<comment type="caution">
    <text evidence="1">The sequence shown here is derived from an EMBL/GenBank/DDBJ whole genome shotgun (WGS) entry which is preliminary data.</text>
</comment>
<evidence type="ECO:0000313" key="2">
    <source>
        <dbReference type="Proteomes" id="UP000288603"/>
    </source>
</evidence>
<sequence>MTTVILTAAVTPSVTDHLVVNDPGTRLRQYRSSLEAWRAAADASGFALAVVETSGAAENDVTHGIAGSTEIRFESYTPSDDEILRGKGAIETAALGHFLASASLPDEETVYKCTGRLSVANANRVISPLAEATLRGRMTLDRSWIDTRLVGASLDVWRDIVIPAGRSVDDRVDQPIEKELVVHAASRLAGGSLSWDRFPERPFFEGISGTSGRPYSASRSRLSNLLLARIENHLVRLAARKQA</sequence>
<evidence type="ECO:0000313" key="1">
    <source>
        <dbReference type="EMBL" id="RWZ68632.1"/>
    </source>
</evidence>
<dbReference type="Proteomes" id="UP000288603">
    <property type="component" value="Unassembled WGS sequence"/>
</dbReference>
<proteinExistence type="predicted"/>
<reference evidence="1 2" key="1">
    <citation type="submission" date="2018-12" db="EMBL/GenBank/DDBJ databases">
        <authorList>
            <person name="Li F."/>
        </authorList>
    </citation>
    <scope>NUCLEOTIDE SEQUENCE [LARGE SCALE GENOMIC DNA]</scope>
    <source>
        <strain evidence="1 2">8H24J-4-2</strain>
    </source>
</reference>
<accession>A0A3S3ZX87</accession>
<dbReference type="OrthoDB" id="5177982at2"/>
<protein>
    <submittedName>
        <fullName evidence="1">Uncharacterized protein</fullName>
    </submittedName>
</protein>
<dbReference type="AlphaFoldDB" id="A0A3S3ZX87"/>